<evidence type="ECO:0000313" key="3">
    <source>
        <dbReference type="EMBL" id="KAF6150887.1"/>
    </source>
</evidence>
<name>A0A7J7M7M2_9MAGN</name>
<dbReference type="EMBL" id="JACGCM010001726">
    <property type="protein sequence ID" value="KAF6150887.1"/>
    <property type="molecule type" value="Genomic_DNA"/>
</dbReference>
<comment type="caution">
    <text evidence="3">The sequence shown here is derived from an EMBL/GenBank/DDBJ whole genome shotgun (WGS) entry which is preliminary data.</text>
</comment>
<keyword evidence="4" id="KW-1185">Reference proteome</keyword>
<evidence type="ECO:0000313" key="4">
    <source>
        <dbReference type="Proteomes" id="UP000541444"/>
    </source>
</evidence>
<dbReference type="Proteomes" id="UP000541444">
    <property type="component" value="Unassembled WGS sequence"/>
</dbReference>
<dbReference type="PANTHER" id="PTHR11926">
    <property type="entry name" value="GLUCOSYL/GLUCURONOSYL TRANSFERASES"/>
    <property type="match status" value="1"/>
</dbReference>
<dbReference type="Gene3D" id="3.40.50.2000">
    <property type="entry name" value="Glycogen Phosphorylase B"/>
    <property type="match status" value="2"/>
</dbReference>
<evidence type="ECO:0000256" key="1">
    <source>
        <dbReference type="ARBA" id="ARBA00009995"/>
    </source>
</evidence>
<dbReference type="SUPFAM" id="SSF53756">
    <property type="entry name" value="UDP-Glycosyltransferase/glycogen phosphorylase"/>
    <property type="match status" value="1"/>
</dbReference>
<gene>
    <name evidence="3" type="ORF">GIB67_020970</name>
</gene>
<evidence type="ECO:0000256" key="2">
    <source>
        <dbReference type="ARBA" id="ARBA00022679"/>
    </source>
</evidence>
<dbReference type="Pfam" id="PF00201">
    <property type="entry name" value="UDPGT"/>
    <property type="match status" value="1"/>
</dbReference>
<dbReference type="GO" id="GO:0080044">
    <property type="term" value="F:quercetin 7-O-glucosyltransferase activity"/>
    <property type="evidence" value="ECO:0007669"/>
    <property type="project" value="TreeGrafter"/>
</dbReference>
<dbReference type="FunFam" id="3.40.50.2000:FF:000120">
    <property type="entry name" value="UDP-glycosyltransferase 76C1"/>
    <property type="match status" value="1"/>
</dbReference>
<sequence length="401" mass="44842">MEVEQKSDPSPPRLHRRIVLFPCPLQGHINPMLQLATLLYSKGFSITIVHTHFNSPNPSNHPLFSFESIFDGNASSSDVSEDVIALISNINYNSVTPLKECLVRLLSKFEPIVCMVSDAIMHFTKGVAENVGLPRIVLRTSSAISYVAFGYVTALQKQGLFPIQESRLEDRLPDLPPLKFKDLPTINTRDSTVLFGSIVGMDRTGFVEIAWGLANSGHPFLWVVRPDSVSDCYNLLQFLPDGFLEIVKGRSCIVQWAPQQDVLAHPAVGGFWTHNGWNSTLESICEGVPMLCSPSFGDQRVNARFVSEAKGGTIGRSAKFFLPPQEVYLLLNMVWRVGLHLENRLERGDIESSINRLMEGEEREEMIARVKDLKEETELCLRKGGSSYESLQSLIDLIFSF</sequence>
<accession>A0A7J7M7M2</accession>
<organism evidence="3 4">
    <name type="scientific">Kingdonia uniflora</name>
    <dbReference type="NCBI Taxonomy" id="39325"/>
    <lineage>
        <taxon>Eukaryota</taxon>
        <taxon>Viridiplantae</taxon>
        <taxon>Streptophyta</taxon>
        <taxon>Embryophyta</taxon>
        <taxon>Tracheophyta</taxon>
        <taxon>Spermatophyta</taxon>
        <taxon>Magnoliopsida</taxon>
        <taxon>Ranunculales</taxon>
        <taxon>Circaeasteraceae</taxon>
        <taxon>Kingdonia</taxon>
    </lineage>
</organism>
<dbReference type="PANTHER" id="PTHR11926:SF1464">
    <property type="entry name" value="UDP-GLYCOSYLTRANSFERASE 76B1-LIKE"/>
    <property type="match status" value="1"/>
</dbReference>
<keyword evidence="2" id="KW-0808">Transferase</keyword>
<dbReference type="InterPro" id="IPR002213">
    <property type="entry name" value="UDP_glucos_trans"/>
</dbReference>
<comment type="similarity">
    <text evidence="1">Belongs to the UDP-glycosyltransferase family.</text>
</comment>
<dbReference type="CDD" id="cd03784">
    <property type="entry name" value="GT1_Gtf-like"/>
    <property type="match status" value="1"/>
</dbReference>
<protein>
    <submittedName>
        <fullName evidence="3">Uncharacterized protein</fullName>
    </submittedName>
</protein>
<dbReference type="GO" id="GO:0080043">
    <property type="term" value="F:quercetin 3-O-glucosyltransferase activity"/>
    <property type="evidence" value="ECO:0007669"/>
    <property type="project" value="TreeGrafter"/>
</dbReference>
<dbReference type="AlphaFoldDB" id="A0A7J7M7M2"/>
<proteinExistence type="inferred from homology"/>
<reference evidence="3 4" key="1">
    <citation type="journal article" date="2020" name="IScience">
        <title>Genome Sequencing of the Endangered Kingdonia uniflora (Circaeasteraceae, Ranunculales) Reveals Potential Mechanisms of Evolutionary Specialization.</title>
        <authorList>
            <person name="Sun Y."/>
            <person name="Deng T."/>
            <person name="Zhang A."/>
            <person name="Moore M.J."/>
            <person name="Landis J.B."/>
            <person name="Lin N."/>
            <person name="Zhang H."/>
            <person name="Zhang X."/>
            <person name="Huang J."/>
            <person name="Zhang X."/>
            <person name="Sun H."/>
            <person name="Wang H."/>
        </authorList>
    </citation>
    <scope>NUCLEOTIDE SEQUENCE [LARGE SCALE GENOMIC DNA]</scope>
    <source>
        <strain evidence="3">TB1705</strain>
        <tissue evidence="3">Leaf</tissue>
    </source>
</reference>
<dbReference type="OrthoDB" id="5835829at2759"/>